<dbReference type="AlphaFoldDB" id="A0A8J9YHU1"/>
<sequence>MIHTFPRHSLSKVSPRERLRLILVKKLSVLLSSHILFLRADDMKWTIVIGLLVVMATGQAIRNSTEWLKYEEEWPRYKTTFAKVYMTREEEARKAKIFLENLEYISRHNQEADRGLHSYRLGVTPFADMTPEEFTQSRLDVGMILNSQNSSLDNLKTHMRSSERNANMEYKDWRDDGVITKEVRNQGDCNSCYAFAAVEAIESYFAIAGHSLTRRSAQQFVDCTGGSGNKGCTGGTVRNCFMYAKRTSLMTEENYPYVGKKNKNCKYKKVTSVRVSNIYKIARGSEADLKDAVAEVGPVAASIHGSQKDFYLYKSGIYNTCPTDHNGRYLDHALLVIGFRDEGDGKDYWIVKNSWGTGWGEGGYGKIAMNHENMCGIADRATYATVKKK</sequence>
<comment type="similarity">
    <text evidence="1">Belongs to the peptidase C1 family.</text>
</comment>
<accession>A0A8J9YHU1</accession>
<reference evidence="5" key="1">
    <citation type="submission" date="2022-01" db="EMBL/GenBank/DDBJ databases">
        <authorList>
            <person name="Braso-Vives M."/>
        </authorList>
    </citation>
    <scope>NUCLEOTIDE SEQUENCE</scope>
</reference>
<dbReference type="PROSITE" id="PS00640">
    <property type="entry name" value="THIOL_PROTEASE_ASN"/>
    <property type="match status" value="1"/>
</dbReference>
<dbReference type="InterPro" id="IPR013201">
    <property type="entry name" value="Prot_inhib_I29"/>
</dbReference>
<dbReference type="Pfam" id="PF00112">
    <property type="entry name" value="Peptidase_C1"/>
    <property type="match status" value="1"/>
</dbReference>
<dbReference type="SMART" id="SM00848">
    <property type="entry name" value="Inhibitor_I29"/>
    <property type="match status" value="1"/>
</dbReference>
<dbReference type="Proteomes" id="UP000838412">
    <property type="component" value="Chromosome 1"/>
</dbReference>
<dbReference type="GO" id="GO:0008234">
    <property type="term" value="F:cysteine-type peptidase activity"/>
    <property type="evidence" value="ECO:0007669"/>
    <property type="project" value="InterPro"/>
</dbReference>
<dbReference type="InterPro" id="IPR038765">
    <property type="entry name" value="Papain-like_cys_pep_sf"/>
</dbReference>
<dbReference type="EMBL" id="OV696686">
    <property type="protein sequence ID" value="CAH1227261.1"/>
    <property type="molecule type" value="Genomic_DNA"/>
</dbReference>
<evidence type="ECO:0000259" key="4">
    <source>
        <dbReference type="SMART" id="SM00848"/>
    </source>
</evidence>
<organism evidence="5 6">
    <name type="scientific">Branchiostoma lanceolatum</name>
    <name type="common">Common lancelet</name>
    <name type="synonym">Amphioxus lanceolatum</name>
    <dbReference type="NCBI Taxonomy" id="7740"/>
    <lineage>
        <taxon>Eukaryota</taxon>
        <taxon>Metazoa</taxon>
        <taxon>Chordata</taxon>
        <taxon>Cephalochordata</taxon>
        <taxon>Leptocardii</taxon>
        <taxon>Amphioxiformes</taxon>
        <taxon>Branchiostomatidae</taxon>
        <taxon>Branchiostoma</taxon>
    </lineage>
</organism>
<dbReference type="GO" id="GO:0006508">
    <property type="term" value="P:proteolysis"/>
    <property type="evidence" value="ECO:0007669"/>
    <property type="project" value="InterPro"/>
</dbReference>
<dbReference type="InterPro" id="IPR000668">
    <property type="entry name" value="Peptidase_C1A_C"/>
</dbReference>
<dbReference type="OrthoDB" id="5855924at2759"/>
<evidence type="ECO:0000256" key="1">
    <source>
        <dbReference type="ARBA" id="ARBA00008455"/>
    </source>
</evidence>
<evidence type="ECO:0000313" key="6">
    <source>
        <dbReference type="Proteomes" id="UP000838412"/>
    </source>
</evidence>
<keyword evidence="6" id="KW-1185">Reference proteome</keyword>
<feature type="domain" description="Cathepsin propeptide inhibitor" evidence="4">
    <location>
        <begin position="74"/>
        <end position="134"/>
    </location>
</feature>
<keyword evidence="2" id="KW-1015">Disulfide bond</keyword>
<dbReference type="InterPro" id="IPR025661">
    <property type="entry name" value="Pept_asp_AS"/>
</dbReference>
<proteinExistence type="inferred from homology"/>
<dbReference type="InterPro" id="IPR013128">
    <property type="entry name" value="Peptidase_C1A"/>
</dbReference>
<dbReference type="CDD" id="cd02248">
    <property type="entry name" value="Peptidase_C1A"/>
    <property type="match status" value="1"/>
</dbReference>
<evidence type="ECO:0000313" key="5">
    <source>
        <dbReference type="EMBL" id="CAH1227261.1"/>
    </source>
</evidence>
<evidence type="ECO:0000256" key="2">
    <source>
        <dbReference type="ARBA" id="ARBA00023157"/>
    </source>
</evidence>
<dbReference type="PRINTS" id="PR00705">
    <property type="entry name" value="PAPAIN"/>
</dbReference>
<dbReference type="SMART" id="SM00645">
    <property type="entry name" value="Pept_C1"/>
    <property type="match status" value="1"/>
</dbReference>
<protein>
    <submittedName>
        <fullName evidence="5">CTSL protein</fullName>
    </submittedName>
</protein>
<dbReference type="PANTHER" id="PTHR12411">
    <property type="entry name" value="CYSTEINE PROTEASE FAMILY C1-RELATED"/>
    <property type="match status" value="1"/>
</dbReference>
<dbReference type="Gene3D" id="3.90.70.10">
    <property type="entry name" value="Cysteine proteinases"/>
    <property type="match status" value="1"/>
</dbReference>
<name>A0A8J9YHU1_BRALA</name>
<dbReference type="InterPro" id="IPR039417">
    <property type="entry name" value="Peptidase_C1A_papain-like"/>
</dbReference>
<gene>
    <name evidence="5" type="primary">CTSL</name>
    <name evidence="5" type="ORF">BLAG_LOCUS439</name>
</gene>
<dbReference type="Pfam" id="PF08246">
    <property type="entry name" value="Inhibitor_I29"/>
    <property type="match status" value="1"/>
</dbReference>
<feature type="domain" description="Peptidase C1A papain C-terminal" evidence="3">
    <location>
        <begin position="167"/>
        <end position="385"/>
    </location>
</feature>
<dbReference type="SUPFAM" id="SSF54001">
    <property type="entry name" value="Cysteine proteinases"/>
    <property type="match status" value="1"/>
</dbReference>
<evidence type="ECO:0000259" key="3">
    <source>
        <dbReference type="SMART" id="SM00645"/>
    </source>
</evidence>
<dbReference type="FunFam" id="3.90.70.10:FF:000332">
    <property type="entry name" value="Cathepsin L1"/>
    <property type="match status" value="1"/>
</dbReference>